<keyword evidence="1" id="KW-0732">Signal</keyword>
<proteinExistence type="predicted"/>
<reference evidence="3" key="1">
    <citation type="submission" date="2016-06" db="EMBL/GenBank/DDBJ databases">
        <authorList>
            <person name="Sutton G."/>
            <person name="Brinkac L."/>
            <person name="Sanka R."/>
            <person name="Adams M."/>
            <person name="Lau E."/>
            <person name="Sam S."/>
            <person name="Sreng N."/>
            <person name="Him V."/>
            <person name="Kerleguer A."/>
            <person name="Cheng S."/>
        </authorList>
    </citation>
    <scope>NUCLEOTIDE SEQUENCE [LARGE SCALE GENOMIC DNA]</scope>
    <source>
        <strain evidence="3">E1876</strain>
    </source>
</reference>
<protein>
    <recommendedName>
        <fullName evidence="4">PE-PGRS family protein</fullName>
    </recommendedName>
</protein>
<name>A0A1A2XLW7_MYCSD</name>
<feature type="signal peptide" evidence="1">
    <location>
        <begin position="1"/>
        <end position="21"/>
    </location>
</feature>
<accession>A0A1A2XLW7</accession>
<evidence type="ECO:0008006" key="4">
    <source>
        <dbReference type="Google" id="ProtNLM"/>
    </source>
</evidence>
<sequence>MNTRKLGVVGGFTAGAAFALAPLAAADTDPLAPVVASEVQSMNFLFVTDTVLGGVPGSALTEGPQGFAIIKPEAVSTVQDNGSTMFDHLVYGLNPSLAGLASDPGAYSVFNGAVVAYDDGLNSLMYALANNGAVLDWDSGDLFGGASAMEIANGAASGWEESGLYFQASLADFLGYLGVFVP</sequence>
<evidence type="ECO:0000256" key="1">
    <source>
        <dbReference type="SAM" id="SignalP"/>
    </source>
</evidence>
<comment type="caution">
    <text evidence="2">The sequence shown here is derived from an EMBL/GenBank/DDBJ whole genome shotgun (WGS) entry which is preliminary data.</text>
</comment>
<feature type="chain" id="PRO_5039485623" description="PE-PGRS family protein" evidence="1">
    <location>
        <begin position="22"/>
        <end position="182"/>
    </location>
</feature>
<dbReference type="RefSeq" id="WP_065019370.1">
    <property type="nucleotide sequence ID" value="NZ_LZKG01000130.1"/>
</dbReference>
<dbReference type="Proteomes" id="UP000093943">
    <property type="component" value="Unassembled WGS sequence"/>
</dbReference>
<dbReference type="EMBL" id="LZKG01000130">
    <property type="protein sequence ID" value="OBI26764.1"/>
    <property type="molecule type" value="Genomic_DNA"/>
</dbReference>
<organism evidence="2 3">
    <name type="scientific">Mycolicibacter sinensis (strain JDM601)</name>
    <name type="common">Mycobacterium sinense</name>
    <dbReference type="NCBI Taxonomy" id="875328"/>
    <lineage>
        <taxon>Bacteria</taxon>
        <taxon>Bacillati</taxon>
        <taxon>Actinomycetota</taxon>
        <taxon>Actinomycetes</taxon>
        <taxon>Mycobacteriales</taxon>
        <taxon>Mycobacteriaceae</taxon>
        <taxon>Mycolicibacter</taxon>
    </lineage>
</organism>
<gene>
    <name evidence="2" type="ORF">A5710_06490</name>
</gene>
<evidence type="ECO:0000313" key="2">
    <source>
        <dbReference type="EMBL" id="OBI26764.1"/>
    </source>
</evidence>
<evidence type="ECO:0000313" key="3">
    <source>
        <dbReference type="Proteomes" id="UP000093943"/>
    </source>
</evidence>
<dbReference type="AlphaFoldDB" id="A0A1A2XLW7"/>